<name>A0A699ZQI5_HAELA</name>
<keyword evidence="1" id="KW-0812">Transmembrane</keyword>
<comment type="caution">
    <text evidence="2">The sequence shown here is derived from an EMBL/GenBank/DDBJ whole genome shotgun (WGS) entry which is preliminary data.</text>
</comment>
<evidence type="ECO:0000256" key="1">
    <source>
        <dbReference type="SAM" id="Phobius"/>
    </source>
</evidence>
<dbReference type="EMBL" id="BLLF01001674">
    <property type="protein sequence ID" value="GFH20648.1"/>
    <property type="molecule type" value="Genomic_DNA"/>
</dbReference>
<reference evidence="2 3" key="1">
    <citation type="submission" date="2020-02" db="EMBL/GenBank/DDBJ databases">
        <title>Draft genome sequence of Haematococcus lacustris strain NIES-144.</title>
        <authorList>
            <person name="Morimoto D."/>
            <person name="Nakagawa S."/>
            <person name="Yoshida T."/>
            <person name="Sawayama S."/>
        </authorList>
    </citation>
    <scope>NUCLEOTIDE SEQUENCE [LARGE SCALE GENOMIC DNA]</scope>
    <source>
        <strain evidence="2 3">NIES-144</strain>
    </source>
</reference>
<keyword evidence="3" id="KW-1185">Reference proteome</keyword>
<proteinExistence type="predicted"/>
<protein>
    <submittedName>
        <fullName evidence="2">Uncharacterized protein</fullName>
    </submittedName>
</protein>
<keyword evidence="1" id="KW-0472">Membrane</keyword>
<accession>A0A699ZQI5</accession>
<feature type="transmembrane region" description="Helical" evidence="1">
    <location>
        <begin position="20"/>
        <end position="42"/>
    </location>
</feature>
<dbReference type="AlphaFoldDB" id="A0A699ZQI5"/>
<sequence length="59" mass="6541">MEVGDGRWHEKHAIIRKALAVYPVILLYASIGWVALISIHCFRHVASNSDTIAAIEPPC</sequence>
<dbReference type="Proteomes" id="UP000485058">
    <property type="component" value="Unassembled WGS sequence"/>
</dbReference>
<gene>
    <name evidence="2" type="ORF">HaLaN_17802</name>
</gene>
<evidence type="ECO:0000313" key="3">
    <source>
        <dbReference type="Proteomes" id="UP000485058"/>
    </source>
</evidence>
<evidence type="ECO:0000313" key="2">
    <source>
        <dbReference type="EMBL" id="GFH20648.1"/>
    </source>
</evidence>
<keyword evidence="1" id="KW-1133">Transmembrane helix</keyword>
<organism evidence="2 3">
    <name type="scientific">Haematococcus lacustris</name>
    <name type="common">Green alga</name>
    <name type="synonym">Haematococcus pluvialis</name>
    <dbReference type="NCBI Taxonomy" id="44745"/>
    <lineage>
        <taxon>Eukaryota</taxon>
        <taxon>Viridiplantae</taxon>
        <taxon>Chlorophyta</taxon>
        <taxon>core chlorophytes</taxon>
        <taxon>Chlorophyceae</taxon>
        <taxon>CS clade</taxon>
        <taxon>Chlamydomonadales</taxon>
        <taxon>Haematococcaceae</taxon>
        <taxon>Haematococcus</taxon>
    </lineage>
</organism>